<dbReference type="GO" id="GO:0005737">
    <property type="term" value="C:cytoplasm"/>
    <property type="evidence" value="ECO:0007669"/>
    <property type="project" value="TreeGrafter"/>
</dbReference>
<comment type="caution">
    <text evidence="5">The sequence shown here is derived from an EMBL/GenBank/DDBJ whole genome shotgun (WGS) entry which is preliminary data.</text>
</comment>
<dbReference type="GO" id="GO:0008579">
    <property type="term" value="F:JUN kinase phosphatase activity"/>
    <property type="evidence" value="ECO:0007669"/>
    <property type="project" value="TreeGrafter"/>
</dbReference>
<dbReference type="Proteomes" id="UP000614350">
    <property type="component" value="Unassembled WGS sequence"/>
</dbReference>
<dbReference type="InterPro" id="IPR029021">
    <property type="entry name" value="Prot-tyrosine_phosphatase-like"/>
</dbReference>
<protein>
    <recommendedName>
        <fullName evidence="7">Dual specificity protein phosphatase 19</fullName>
    </recommendedName>
</protein>
<dbReference type="PROSITE" id="PS50054">
    <property type="entry name" value="TYR_PHOSPHATASE_DUAL"/>
    <property type="match status" value="1"/>
</dbReference>
<sequence length="195" mass="22284">MNFQTLIKNKSINLRPSRTVTTDIFGRRYEVANGVKKELTQGLPFVLDEKPDMHIACIIHGLFLSSQDPAVSIEILKEYDIKHILSVGINLNLKFNNIEYYHCELLDLPESDIFLPIKTCINIIHKNRHENILVHCNAGVSRSPTIVISYLMALENLSYDDAYQKVKSKRNCIKPNSGFVQQLKTLNVSDLLEQD</sequence>
<dbReference type="InterPro" id="IPR000387">
    <property type="entry name" value="Tyr_Pase_dom"/>
</dbReference>
<keyword evidence="2" id="KW-0904">Protein phosphatase</keyword>
<proteinExistence type="predicted"/>
<reference evidence="5" key="1">
    <citation type="journal article" date="2020" name="G3 (Bethesda)">
        <title>High-Quality Assemblies for Three Invasive Social Wasps from the &lt;i&gt;Vespula&lt;/i&gt; Genus.</title>
        <authorList>
            <person name="Harrop T.W.R."/>
            <person name="Guhlin J."/>
            <person name="McLaughlin G.M."/>
            <person name="Permina E."/>
            <person name="Stockwell P."/>
            <person name="Gilligan J."/>
            <person name="Le Lec M.F."/>
            <person name="Gruber M.A.M."/>
            <person name="Quinn O."/>
            <person name="Lovegrove M."/>
            <person name="Duncan E.J."/>
            <person name="Remnant E.J."/>
            <person name="Van Eeckhoven J."/>
            <person name="Graham B."/>
            <person name="Knapp R.A."/>
            <person name="Langford K.W."/>
            <person name="Kronenberg Z."/>
            <person name="Press M.O."/>
            <person name="Eacker S.M."/>
            <person name="Wilson-Rankin E.E."/>
            <person name="Purcell J."/>
            <person name="Lester P.J."/>
            <person name="Dearden P.K."/>
        </authorList>
    </citation>
    <scope>NUCLEOTIDE SEQUENCE</scope>
    <source>
        <strain evidence="5">Marl-1</strain>
    </source>
</reference>
<evidence type="ECO:0000259" key="4">
    <source>
        <dbReference type="PROSITE" id="PS50056"/>
    </source>
</evidence>
<evidence type="ECO:0000256" key="2">
    <source>
        <dbReference type="ARBA" id="ARBA00022912"/>
    </source>
</evidence>
<dbReference type="Gene3D" id="3.90.190.10">
    <property type="entry name" value="Protein tyrosine phosphatase superfamily"/>
    <property type="match status" value="1"/>
</dbReference>
<evidence type="ECO:0000256" key="1">
    <source>
        <dbReference type="ARBA" id="ARBA00022801"/>
    </source>
</evidence>
<feature type="domain" description="Tyrosine-protein phosphatase" evidence="3">
    <location>
        <begin position="54"/>
        <end position="192"/>
    </location>
</feature>
<dbReference type="PANTHER" id="PTHR46377">
    <property type="entry name" value="DUAL SPECIFICITY PROTEIN PHOSPHATASE 19"/>
    <property type="match status" value="1"/>
</dbReference>
<evidence type="ECO:0000313" key="5">
    <source>
        <dbReference type="EMBL" id="KAF7402249.1"/>
    </source>
</evidence>
<dbReference type="SMART" id="SM00195">
    <property type="entry name" value="DSPc"/>
    <property type="match status" value="1"/>
</dbReference>
<keyword evidence="6" id="KW-1185">Reference proteome</keyword>
<evidence type="ECO:0008006" key="7">
    <source>
        <dbReference type="Google" id="ProtNLM"/>
    </source>
</evidence>
<evidence type="ECO:0000259" key="3">
    <source>
        <dbReference type="PROSITE" id="PS50054"/>
    </source>
</evidence>
<evidence type="ECO:0000313" key="6">
    <source>
        <dbReference type="Proteomes" id="UP000614350"/>
    </source>
</evidence>
<dbReference type="PROSITE" id="PS50056">
    <property type="entry name" value="TYR_PHOSPHATASE_2"/>
    <property type="match status" value="1"/>
</dbReference>
<dbReference type="InterPro" id="IPR020422">
    <property type="entry name" value="TYR_PHOSPHATASE_DUAL_dom"/>
</dbReference>
<accession>A0A834K870</accession>
<dbReference type="EMBL" id="JACSEA010000004">
    <property type="protein sequence ID" value="KAF7402249.1"/>
    <property type="molecule type" value="Genomic_DNA"/>
</dbReference>
<feature type="domain" description="Tyrosine specific protein phosphatases" evidence="4">
    <location>
        <begin position="111"/>
        <end position="170"/>
    </location>
</feature>
<dbReference type="AlphaFoldDB" id="A0A834K870"/>
<dbReference type="CDD" id="cd14498">
    <property type="entry name" value="DSP"/>
    <property type="match status" value="1"/>
</dbReference>
<dbReference type="InterPro" id="IPR000340">
    <property type="entry name" value="Dual-sp_phosphatase_cat-dom"/>
</dbReference>
<organism evidence="5 6">
    <name type="scientific">Vespula vulgaris</name>
    <name type="common">Yellow jacket</name>
    <name type="synonym">Wasp</name>
    <dbReference type="NCBI Taxonomy" id="7454"/>
    <lineage>
        <taxon>Eukaryota</taxon>
        <taxon>Metazoa</taxon>
        <taxon>Ecdysozoa</taxon>
        <taxon>Arthropoda</taxon>
        <taxon>Hexapoda</taxon>
        <taxon>Insecta</taxon>
        <taxon>Pterygota</taxon>
        <taxon>Neoptera</taxon>
        <taxon>Endopterygota</taxon>
        <taxon>Hymenoptera</taxon>
        <taxon>Apocrita</taxon>
        <taxon>Aculeata</taxon>
        <taxon>Vespoidea</taxon>
        <taxon>Vespidae</taxon>
        <taxon>Vespinae</taxon>
        <taxon>Vespula</taxon>
    </lineage>
</organism>
<keyword evidence="1" id="KW-0378">Hydrolase</keyword>
<name>A0A834K870_VESVU</name>
<dbReference type="PANTHER" id="PTHR46377:SF1">
    <property type="entry name" value="DUAL SPECIFICITY PROTEIN PHOSPHATASE 19"/>
    <property type="match status" value="1"/>
</dbReference>
<dbReference type="SUPFAM" id="SSF52799">
    <property type="entry name" value="(Phosphotyrosine protein) phosphatases II"/>
    <property type="match status" value="1"/>
</dbReference>
<dbReference type="Pfam" id="PF00782">
    <property type="entry name" value="DSPc"/>
    <property type="match status" value="1"/>
</dbReference>
<dbReference type="InterPro" id="IPR016130">
    <property type="entry name" value="Tyr_Pase_AS"/>
</dbReference>
<gene>
    <name evidence="5" type="ORF">HZH66_004516</name>
</gene>
<dbReference type="PROSITE" id="PS00383">
    <property type="entry name" value="TYR_PHOSPHATASE_1"/>
    <property type="match status" value="1"/>
</dbReference>